<dbReference type="OrthoDB" id="532420at2759"/>
<evidence type="ECO:0000256" key="5">
    <source>
        <dbReference type="ARBA" id="ARBA00038047"/>
    </source>
</evidence>
<comment type="catalytic activity">
    <reaction evidence="7">
        <text>a monosaccharide 1-phosphate + UTP + H(+) = a UDP-monosaccharide + diphosphate</text>
        <dbReference type="Rhea" id="RHEA:13205"/>
        <dbReference type="ChEBI" id="CHEBI:15378"/>
        <dbReference type="ChEBI" id="CHEBI:33019"/>
        <dbReference type="ChEBI" id="CHEBI:46398"/>
        <dbReference type="ChEBI" id="CHEBI:140358"/>
        <dbReference type="ChEBI" id="CHEBI:140359"/>
        <dbReference type="EC" id="2.7.7.64"/>
    </reaction>
</comment>
<evidence type="ECO:0000256" key="4">
    <source>
        <dbReference type="ARBA" id="ARBA00022695"/>
    </source>
</evidence>
<proteinExistence type="inferred from homology"/>
<dbReference type="InterPro" id="IPR039741">
    <property type="entry name" value="UDP-sugar_pyrophosphorylase"/>
</dbReference>
<comment type="cofactor">
    <cofactor evidence="1">
        <name>Mn(2+)</name>
        <dbReference type="ChEBI" id="CHEBI:29035"/>
    </cofactor>
</comment>
<dbReference type="AlphaFoldDB" id="A0A6P6AT44"/>
<evidence type="ECO:0000256" key="6">
    <source>
        <dbReference type="ARBA" id="ARBA00039080"/>
    </source>
</evidence>
<protein>
    <recommendedName>
        <fullName evidence="6">UTP-monosaccharide-1-phosphate uridylyltransferase</fullName>
        <ecNumber evidence="6">2.7.7.64</ecNumber>
    </recommendedName>
</protein>
<feature type="region of interest" description="Disordered" evidence="8">
    <location>
        <begin position="629"/>
        <end position="656"/>
    </location>
</feature>
<evidence type="ECO:0000313" key="9">
    <source>
        <dbReference type="Proteomes" id="UP000515121"/>
    </source>
</evidence>
<dbReference type="Gene3D" id="2.160.10.30">
    <property type="match status" value="1"/>
</dbReference>
<evidence type="ECO:0000256" key="3">
    <source>
        <dbReference type="ARBA" id="ARBA00022679"/>
    </source>
</evidence>
<keyword evidence="4" id="KW-0548">Nucleotidyltransferase</keyword>
<dbReference type="Gene3D" id="3.90.550.10">
    <property type="entry name" value="Spore Coat Polysaccharide Biosynthesis Protein SpsA, Chain A"/>
    <property type="match status" value="2"/>
</dbReference>
<dbReference type="FunFam" id="2.160.10.30:FF:000001">
    <property type="entry name" value="UDP-sugar pyrophosphorylase"/>
    <property type="match status" value="1"/>
</dbReference>
<comment type="similarity">
    <text evidence="5">Belongs to the USP family.</text>
</comment>
<gene>
    <name evidence="10" type="primary">LOC111312249</name>
</gene>
<dbReference type="Pfam" id="PF01704">
    <property type="entry name" value="UDPGP"/>
    <property type="match status" value="1"/>
</dbReference>
<dbReference type="InterPro" id="IPR002618">
    <property type="entry name" value="UDPGP_fam"/>
</dbReference>
<dbReference type="GO" id="GO:0051748">
    <property type="term" value="F:UTP-monosaccharide-1-phosphate uridylyltransferase activity"/>
    <property type="evidence" value="ECO:0007669"/>
    <property type="project" value="UniProtKB-EC"/>
</dbReference>
<dbReference type="InterPro" id="IPR029044">
    <property type="entry name" value="Nucleotide-diphossugar_trans"/>
</dbReference>
<keyword evidence="3" id="KW-0808">Transferase</keyword>
<evidence type="ECO:0000256" key="1">
    <source>
        <dbReference type="ARBA" id="ARBA00001936"/>
    </source>
</evidence>
<evidence type="ECO:0000256" key="8">
    <source>
        <dbReference type="SAM" id="MobiDB-lite"/>
    </source>
</evidence>
<dbReference type="RefSeq" id="XP_022768064.1">
    <property type="nucleotide sequence ID" value="XM_022912329.1"/>
</dbReference>
<keyword evidence="9" id="KW-1185">Reference proteome</keyword>
<evidence type="ECO:0000313" key="10">
    <source>
        <dbReference type="RefSeq" id="XP_022768064.1"/>
    </source>
</evidence>
<dbReference type="Proteomes" id="UP000515121">
    <property type="component" value="Unplaced"/>
</dbReference>
<evidence type="ECO:0000256" key="2">
    <source>
        <dbReference type="ARBA" id="ARBA00001946"/>
    </source>
</evidence>
<sequence length="985" mass="109408">MALATADSAAEILSNLNINAGDWPPNLVKNLHLLPADQIELAKMLSEMGQSHLFQHWAEPGVEDDQKKAFFAQVAKLNSSYPGGLASYIQTARELLADSKTGKNPYDGFTPSVPTGEILSFGDDNFINFEEAGVKEAQNAAFVLVAGGLGERLGYNGIKVALPAETTTGTCFLQSYIESILALQEASGMLTRGTCQKEIPFVIMTSDDTHTRTLDLLESNSYFGMKPAQVKLLKQEKVACLDDNDARLALDPHNKYKIQTKPHGHGDVHSLLYSSGLLNLWHDAGLRWVIFFQDTNGLLFKAIPASLGVSATKQYHVNSIAVQRKAKEAIGGITRLTHSDVLRKVIMSEIAESVATTRFGEVTTSQTTGELQNIQAAYRLNGKNYLKWFQLVQTFLKGKGKLSHLLGTGPEKGDPKFEAWDEEDSMVMSWLWNSMTPDISDTCMFLSTAKDIWESIRQTYSKVKDATQVYEVKIKTAALKQGNKSVTEYAILLKNLWQEMDHYQCIEMKCSEDATTLKKFIEKDRVYDFLAGLNVEFDQVRVQILGKQDLPSLNEVISMVRAEESRRGVMLDSVHVEGSAMVSNGGKNQSLEQLPVSENGKGDSAKTSNRDNLWCTYCKKPRHTRDRCWKLHGKPSTSSKEWGYKGGQPRNQGQAHMTAMELNQEKSQEQGELDKKEIEKLRSLLGTLEKATGVCSLAHSGRSMVINVEYNQLDPLLRATGHPDGDVNCETGYSPFPGNINQLILELGPYIEELTKTGGAIKEFVNPKYKDASKTSFKSSTRLECMMQDYPKTLPPSARVGFTVMDTWLAYAPVKNNSEDAAKVPKGNPYHSATSGEMAIYRANSLILKKAGVQMEDPVQQVFSGQEVEVWPRVTWKPKWGLTFAEIKRKISGSCSISQRSTMALKGHDIFLEDLSLDGALIINSIDGAEVKVGGSIQNKGWLLESIDYKDIAIPEELRIRGFQINKLEQLEETYVEPGKFTLKP</sequence>
<dbReference type="GO" id="GO:0006048">
    <property type="term" value="P:UDP-N-acetylglucosamine biosynthetic process"/>
    <property type="evidence" value="ECO:0007669"/>
    <property type="project" value="TreeGrafter"/>
</dbReference>
<organism evidence="9 10">
    <name type="scientific">Durio zibethinus</name>
    <name type="common">Durian</name>
    <dbReference type="NCBI Taxonomy" id="66656"/>
    <lineage>
        <taxon>Eukaryota</taxon>
        <taxon>Viridiplantae</taxon>
        <taxon>Streptophyta</taxon>
        <taxon>Embryophyta</taxon>
        <taxon>Tracheophyta</taxon>
        <taxon>Spermatophyta</taxon>
        <taxon>Magnoliopsida</taxon>
        <taxon>eudicotyledons</taxon>
        <taxon>Gunneridae</taxon>
        <taxon>Pentapetalae</taxon>
        <taxon>rosids</taxon>
        <taxon>malvids</taxon>
        <taxon>Malvales</taxon>
        <taxon>Malvaceae</taxon>
        <taxon>Helicteroideae</taxon>
        <taxon>Durio</taxon>
    </lineage>
</organism>
<dbReference type="EC" id="2.7.7.64" evidence="6"/>
<dbReference type="KEGG" id="dzi:111312249"/>
<feature type="compositionally biased region" description="Polar residues" evidence="8">
    <location>
        <begin position="581"/>
        <end position="592"/>
    </location>
</feature>
<reference evidence="10" key="1">
    <citation type="submission" date="2025-08" db="UniProtKB">
        <authorList>
            <consortium name="RefSeq"/>
        </authorList>
    </citation>
    <scope>IDENTIFICATION</scope>
    <source>
        <tissue evidence="10">Fruit stalk</tissue>
    </source>
</reference>
<dbReference type="SUPFAM" id="SSF53448">
    <property type="entry name" value="Nucleotide-diphospho-sugar transferases"/>
    <property type="match status" value="2"/>
</dbReference>
<dbReference type="PANTHER" id="PTHR11952:SF9">
    <property type="entry name" value="UDP-SUGAR PYROPHOSPHORYLASE"/>
    <property type="match status" value="1"/>
</dbReference>
<dbReference type="GO" id="GO:0003977">
    <property type="term" value="F:UDP-N-acetylglucosamine diphosphorylase activity"/>
    <property type="evidence" value="ECO:0007669"/>
    <property type="project" value="TreeGrafter"/>
</dbReference>
<dbReference type="GeneID" id="111312249"/>
<feature type="region of interest" description="Disordered" evidence="8">
    <location>
        <begin position="581"/>
        <end position="608"/>
    </location>
</feature>
<evidence type="ECO:0000256" key="7">
    <source>
        <dbReference type="ARBA" id="ARBA00048259"/>
    </source>
</evidence>
<accession>A0A6P6AT44</accession>
<dbReference type="PANTHER" id="PTHR11952">
    <property type="entry name" value="UDP- GLUCOSE PYROPHOSPHORYLASE"/>
    <property type="match status" value="1"/>
</dbReference>
<comment type="cofactor">
    <cofactor evidence="2">
        <name>Mg(2+)</name>
        <dbReference type="ChEBI" id="CHEBI:18420"/>
    </cofactor>
</comment>
<name>A0A6P6AT44_DURZI</name>